<evidence type="ECO:0000259" key="2">
    <source>
        <dbReference type="Pfam" id="PF00892"/>
    </source>
</evidence>
<keyword evidence="4" id="KW-1185">Reference proteome</keyword>
<dbReference type="PANTHER" id="PTHR19346:SF4">
    <property type="entry name" value="SUGAR PHOSPHATE TRANSPORTER DOMAIN-CONTAINING PROTEIN"/>
    <property type="match status" value="1"/>
</dbReference>
<keyword evidence="1" id="KW-1133">Transmembrane helix</keyword>
<evidence type="ECO:0000256" key="1">
    <source>
        <dbReference type="SAM" id="Phobius"/>
    </source>
</evidence>
<dbReference type="InterPro" id="IPR037185">
    <property type="entry name" value="EmrE-like"/>
</dbReference>
<evidence type="ECO:0000313" key="4">
    <source>
        <dbReference type="Proteomes" id="UP001234581"/>
    </source>
</evidence>
<dbReference type="Pfam" id="PF00892">
    <property type="entry name" value="EamA"/>
    <property type="match status" value="1"/>
</dbReference>
<keyword evidence="1" id="KW-0812">Transmembrane</keyword>
<dbReference type="GO" id="GO:0016020">
    <property type="term" value="C:membrane"/>
    <property type="evidence" value="ECO:0007669"/>
    <property type="project" value="InterPro"/>
</dbReference>
<dbReference type="Gene3D" id="1.10.3730.20">
    <property type="match status" value="1"/>
</dbReference>
<feature type="transmembrane region" description="Helical" evidence="1">
    <location>
        <begin position="336"/>
        <end position="354"/>
    </location>
</feature>
<sequence>MPSSPIYQAVPIQENEPQARTSRSLLATVMLTICVVSFVLQTELAQYVQRTTNYQKPYFILWVGHCGYIFMGVLQLVAECIARRHMPHKNIVHLIRLTIKECKQEVIESAASLEPRPRRWIYRIIAITILLTLPAYLWFVSVNLTTMSTLTAIYNTGCFFAYLFSIIILGDPIMRSKVMAVLLCIIGVGIMAFWADDNDNDNGDDKSGIMGLLGILVATTCAATYGFYEVFYKKIASPPQPSVLFANVVTTGIGLATLLLLWIPIPLLHWTGYETFQMPDPATFGYILCVGSMSVIYNATFMCVISLANPVFAAVGVMLTVPAVAIVDVLVTGVMIPTATIVGSILILVGFYILNRDMKENNDDDQ</sequence>
<feature type="transmembrane region" description="Helical" evidence="1">
    <location>
        <begin position="152"/>
        <end position="171"/>
    </location>
</feature>
<accession>A0AAD7VB51</accession>
<feature type="transmembrane region" description="Helical" evidence="1">
    <location>
        <begin position="25"/>
        <end position="47"/>
    </location>
</feature>
<dbReference type="PANTHER" id="PTHR19346">
    <property type="entry name" value="SUGAR PHOSPHATE TRANSPORTER DOMAIN-CONTAINING PROTEIN"/>
    <property type="match status" value="1"/>
</dbReference>
<name>A0AAD7VB51_9FUNG</name>
<dbReference type="EMBL" id="JARTCD010000006">
    <property type="protein sequence ID" value="KAJ8661918.1"/>
    <property type="molecule type" value="Genomic_DNA"/>
</dbReference>
<dbReference type="InterPro" id="IPR000620">
    <property type="entry name" value="EamA_dom"/>
</dbReference>
<dbReference type="RefSeq" id="XP_058346831.1">
    <property type="nucleotide sequence ID" value="XM_058482333.1"/>
</dbReference>
<dbReference type="GeneID" id="83209667"/>
<keyword evidence="1" id="KW-0472">Membrane</keyword>
<dbReference type="AlphaFoldDB" id="A0AAD7VB51"/>
<feature type="transmembrane region" description="Helical" evidence="1">
    <location>
        <begin position="311"/>
        <end position="330"/>
    </location>
</feature>
<feature type="transmembrane region" description="Helical" evidence="1">
    <location>
        <begin position="283"/>
        <end position="304"/>
    </location>
</feature>
<dbReference type="Proteomes" id="UP001234581">
    <property type="component" value="Unassembled WGS sequence"/>
</dbReference>
<feature type="domain" description="EamA" evidence="2">
    <location>
        <begin position="115"/>
        <end position="191"/>
    </location>
</feature>
<feature type="transmembrane region" description="Helical" evidence="1">
    <location>
        <begin position="178"/>
        <end position="195"/>
    </location>
</feature>
<feature type="transmembrane region" description="Helical" evidence="1">
    <location>
        <begin position="207"/>
        <end position="231"/>
    </location>
</feature>
<feature type="transmembrane region" description="Helical" evidence="1">
    <location>
        <begin position="59"/>
        <end position="78"/>
    </location>
</feature>
<dbReference type="InterPro" id="IPR026505">
    <property type="entry name" value="Solute_c_fam_35_mem_F3/F4"/>
</dbReference>
<feature type="transmembrane region" description="Helical" evidence="1">
    <location>
        <begin position="243"/>
        <end position="263"/>
    </location>
</feature>
<comment type="caution">
    <text evidence="3">The sequence shown here is derived from an EMBL/GenBank/DDBJ whole genome shotgun (WGS) entry which is preliminary data.</text>
</comment>
<dbReference type="SUPFAM" id="SSF103481">
    <property type="entry name" value="Multidrug resistance efflux transporter EmrE"/>
    <property type="match status" value="2"/>
</dbReference>
<proteinExistence type="predicted"/>
<organism evidence="3 4">
    <name type="scientific">Lichtheimia ornata</name>
    <dbReference type="NCBI Taxonomy" id="688661"/>
    <lineage>
        <taxon>Eukaryota</taxon>
        <taxon>Fungi</taxon>
        <taxon>Fungi incertae sedis</taxon>
        <taxon>Mucoromycota</taxon>
        <taxon>Mucoromycotina</taxon>
        <taxon>Mucoromycetes</taxon>
        <taxon>Mucorales</taxon>
        <taxon>Lichtheimiaceae</taxon>
        <taxon>Lichtheimia</taxon>
    </lineage>
</organism>
<protein>
    <recommendedName>
        <fullName evidence="2">EamA domain-containing protein</fullName>
    </recommendedName>
</protein>
<evidence type="ECO:0000313" key="3">
    <source>
        <dbReference type="EMBL" id="KAJ8661918.1"/>
    </source>
</evidence>
<feature type="transmembrane region" description="Helical" evidence="1">
    <location>
        <begin position="120"/>
        <end position="140"/>
    </location>
</feature>
<reference evidence="3 4" key="1">
    <citation type="submission" date="2023-03" db="EMBL/GenBank/DDBJ databases">
        <title>Genome sequence of Lichtheimia ornata CBS 291.66.</title>
        <authorList>
            <person name="Mohabir J.T."/>
            <person name="Shea T.P."/>
            <person name="Kurbessoian T."/>
            <person name="Berby B."/>
            <person name="Fontaine J."/>
            <person name="Livny J."/>
            <person name="Gnirke A."/>
            <person name="Stajich J.E."/>
            <person name="Cuomo C.A."/>
        </authorList>
    </citation>
    <scope>NUCLEOTIDE SEQUENCE [LARGE SCALE GENOMIC DNA]</scope>
    <source>
        <strain evidence="3">CBS 291.66</strain>
    </source>
</reference>
<gene>
    <name evidence="3" type="ORF">O0I10_002249</name>
</gene>